<dbReference type="InterPro" id="IPR002347">
    <property type="entry name" value="SDR_fam"/>
</dbReference>
<organism evidence="1 2">
    <name type="scientific">Actinopolyspora mzabensis</name>
    <dbReference type="NCBI Taxonomy" id="995066"/>
    <lineage>
        <taxon>Bacteria</taxon>
        <taxon>Bacillati</taxon>
        <taxon>Actinomycetota</taxon>
        <taxon>Actinomycetes</taxon>
        <taxon>Actinopolysporales</taxon>
        <taxon>Actinopolysporaceae</taxon>
        <taxon>Actinopolyspora</taxon>
    </lineage>
</organism>
<dbReference type="PANTHER" id="PTHR44147:SF2">
    <property type="entry name" value="DEHYDROGENASE_REDUCTASE SDR FAMILY MEMBER 1"/>
    <property type="match status" value="1"/>
</dbReference>
<reference evidence="2" key="1">
    <citation type="submission" date="2016-10" db="EMBL/GenBank/DDBJ databases">
        <authorList>
            <person name="Varghese N."/>
            <person name="Submissions S."/>
        </authorList>
    </citation>
    <scope>NUCLEOTIDE SEQUENCE [LARGE SCALE GENOMIC DNA]</scope>
    <source>
        <strain evidence="2">DSM 45460</strain>
    </source>
</reference>
<dbReference type="AlphaFoldDB" id="A0A1G8Y3Q3"/>
<proteinExistence type="predicted"/>
<dbReference type="PANTHER" id="PTHR44147">
    <property type="entry name" value="DEHYDROGENASE/REDUCTASE SDR FAMILY MEMBER 1"/>
    <property type="match status" value="1"/>
</dbReference>
<dbReference type="RefSeq" id="WP_092627010.1">
    <property type="nucleotide sequence ID" value="NZ_FNFM01000003.1"/>
</dbReference>
<name>A0A1G8Y3Q3_ACTMZ</name>
<accession>A0A1G8Y3Q3</accession>
<dbReference type="PRINTS" id="PR00081">
    <property type="entry name" value="GDHRDH"/>
</dbReference>
<dbReference type="Gene3D" id="3.40.50.720">
    <property type="entry name" value="NAD(P)-binding Rossmann-like Domain"/>
    <property type="match status" value="1"/>
</dbReference>
<dbReference type="Pfam" id="PF00106">
    <property type="entry name" value="adh_short"/>
    <property type="match status" value="1"/>
</dbReference>
<gene>
    <name evidence="1" type="ORF">SAMN04487820_103202</name>
</gene>
<keyword evidence="2" id="KW-1185">Reference proteome</keyword>
<evidence type="ECO:0000313" key="2">
    <source>
        <dbReference type="Proteomes" id="UP000199213"/>
    </source>
</evidence>
<dbReference type="InterPro" id="IPR036291">
    <property type="entry name" value="NAD(P)-bd_dom_sf"/>
</dbReference>
<evidence type="ECO:0000313" key="1">
    <source>
        <dbReference type="EMBL" id="SDJ96745.1"/>
    </source>
</evidence>
<dbReference type="Proteomes" id="UP000199213">
    <property type="component" value="Unassembled WGS sequence"/>
</dbReference>
<dbReference type="EMBL" id="FNFM01000003">
    <property type="protein sequence ID" value="SDJ96745.1"/>
    <property type="molecule type" value="Genomic_DNA"/>
</dbReference>
<dbReference type="NCBIfam" id="NF006159">
    <property type="entry name" value="PRK08303.1"/>
    <property type="match status" value="1"/>
</dbReference>
<dbReference type="SUPFAM" id="SSF51735">
    <property type="entry name" value="NAD(P)-binding Rossmann-fold domains"/>
    <property type="match status" value="1"/>
</dbReference>
<sequence length="312" mass="33506">MNFPLAGHVALVAGGTRGGGRGIAIELGAAGATVYVTGRSTRAVKSDLGRPETIEDTAEYVTAAGGAGIAVQCDHTDAHQVKNLINRITAEQDGRLDILVNDVWGGDALVHWAPLWQHPLEDGLTLLHRAVDTHLITSHFALPLLTAGRAGLVVEVTDGDEATNALFPDGYRGSPFFDLAKTSVIRLARIQAAELRRHDVAAVALTPGFLRSEAVLEHLGVTEETWRDGIGEDPHFAYSETPAFLGRAVVALATDPDVLSKTGQSLATWNLAEEYGFTDTDGSQPHWGRYFRHTLAPQLDTIVDELTQDPVR</sequence>
<dbReference type="OrthoDB" id="63584at2"/>
<protein>
    <submittedName>
        <fullName evidence="1">NAD(P)-dependent dehydrogenase, short-chain alcohol dehydrogenase family</fullName>
    </submittedName>
</protein>